<feature type="region of interest" description="Disordered" evidence="1">
    <location>
        <begin position="17"/>
        <end position="40"/>
    </location>
</feature>
<dbReference type="EMBL" id="JAICCE010000014">
    <property type="protein sequence ID" value="KAG9268148.1"/>
    <property type="molecule type" value="Genomic_DNA"/>
</dbReference>
<evidence type="ECO:0000313" key="2">
    <source>
        <dbReference type="EMBL" id="KAG9268148.1"/>
    </source>
</evidence>
<name>A0A8T2L855_ASTMX</name>
<proteinExistence type="predicted"/>
<accession>A0A8T2L855</accession>
<evidence type="ECO:0000313" key="3">
    <source>
        <dbReference type="Proteomes" id="UP000752171"/>
    </source>
</evidence>
<comment type="caution">
    <text evidence="2">The sequence shown here is derived from an EMBL/GenBank/DDBJ whole genome shotgun (WGS) entry which is preliminary data.</text>
</comment>
<dbReference type="Proteomes" id="UP000752171">
    <property type="component" value="Unassembled WGS sequence"/>
</dbReference>
<organism evidence="2 3">
    <name type="scientific">Astyanax mexicanus</name>
    <name type="common">Blind cave fish</name>
    <name type="synonym">Astyanax fasciatus mexicanus</name>
    <dbReference type="NCBI Taxonomy" id="7994"/>
    <lineage>
        <taxon>Eukaryota</taxon>
        <taxon>Metazoa</taxon>
        <taxon>Chordata</taxon>
        <taxon>Craniata</taxon>
        <taxon>Vertebrata</taxon>
        <taxon>Euteleostomi</taxon>
        <taxon>Actinopterygii</taxon>
        <taxon>Neopterygii</taxon>
        <taxon>Teleostei</taxon>
        <taxon>Ostariophysi</taxon>
        <taxon>Characiformes</taxon>
        <taxon>Characoidei</taxon>
        <taxon>Acestrorhamphidae</taxon>
        <taxon>Acestrorhamphinae</taxon>
        <taxon>Astyanax</taxon>
    </lineage>
</organism>
<dbReference type="InterPro" id="IPR040958">
    <property type="entry name" value="SNAD1"/>
</dbReference>
<dbReference type="AlphaFoldDB" id="A0A8T2L855"/>
<gene>
    <name evidence="2" type="ORF">AMEX_G17090</name>
</gene>
<reference evidence="2 3" key="1">
    <citation type="submission" date="2021-07" db="EMBL/GenBank/DDBJ databases">
        <authorList>
            <person name="Imarazene B."/>
            <person name="Zahm M."/>
            <person name="Klopp C."/>
            <person name="Cabau C."/>
            <person name="Beille S."/>
            <person name="Jouanno E."/>
            <person name="Castinel A."/>
            <person name="Lluch J."/>
            <person name="Gil L."/>
            <person name="Kuchtly C."/>
            <person name="Lopez Roques C."/>
            <person name="Donnadieu C."/>
            <person name="Parrinello H."/>
            <person name="Journot L."/>
            <person name="Du K."/>
            <person name="Schartl M."/>
            <person name="Retaux S."/>
            <person name="Guiguen Y."/>
        </authorList>
    </citation>
    <scope>NUCLEOTIDE SEQUENCE [LARGE SCALE GENOMIC DNA]</scope>
    <source>
        <strain evidence="2">Pach_M1</strain>
        <tissue evidence="2">Testis</tissue>
    </source>
</reference>
<sequence>MRVLLLVKKEAFIQSHAVKPPSAQHASESTPPLHASSRPSEHWITGSHGNLRLIWEELEPDFSQKIQLVFVSIQLYRVYLTAKMGFPGSLRVFVLVCLLAVGFRSLEADNVNTETLARIIQFFDDNYKKVEKNVRQYAVAINVPEDQCKINFVPDKNNFLTKEESSTNVINKIYDENVALYEGQELIAAGTLKKQKHTRHSESILMNPPESSPMTNLLNKKKDGCVVFYTYNSPCVQTCIDINGNYSILKMLERWSKQGGLKAFVFKDIWKFDQKKDLKENFKAITKYVPLYRCVSSETCYECVEGDNINLNCVQ</sequence>
<evidence type="ECO:0000256" key="1">
    <source>
        <dbReference type="SAM" id="MobiDB-lite"/>
    </source>
</evidence>
<dbReference type="Pfam" id="PF18744">
    <property type="entry name" value="SNAD1"/>
    <property type="match status" value="1"/>
</dbReference>
<protein>
    <submittedName>
        <fullName evidence="2">Uncharacterized protein</fullName>
    </submittedName>
</protein>